<comment type="PTM">
    <text evidence="11">Cleaved by autocatalysis into a large and a small subunit.</text>
</comment>
<dbReference type="NCBIfam" id="TIGR00066">
    <property type="entry name" value="g_glut_trans"/>
    <property type="match status" value="1"/>
</dbReference>
<dbReference type="PANTHER" id="PTHR43199">
    <property type="entry name" value="GLUTATHIONE HYDROLASE"/>
    <property type="match status" value="1"/>
</dbReference>
<organism evidence="13 14">
    <name type="scientific">Pedobacter polaris</name>
    <dbReference type="NCBI Taxonomy" id="2571273"/>
    <lineage>
        <taxon>Bacteria</taxon>
        <taxon>Pseudomonadati</taxon>
        <taxon>Bacteroidota</taxon>
        <taxon>Sphingobacteriia</taxon>
        <taxon>Sphingobacteriales</taxon>
        <taxon>Sphingobacteriaceae</taxon>
        <taxon>Pedobacter</taxon>
    </lineage>
</organism>
<keyword evidence="11" id="KW-0317">Glutathione biosynthesis</keyword>
<dbReference type="SUPFAM" id="SSF56235">
    <property type="entry name" value="N-terminal nucleophile aminohydrolases (Ntn hydrolases)"/>
    <property type="match status" value="1"/>
</dbReference>
<dbReference type="EMBL" id="SWBR01000001">
    <property type="protein sequence ID" value="TKC13200.1"/>
    <property type="molecule type" value="Genomic_DNA"/>
</dbReference>
<dbReference type="InterPro" id="IPR051792">
    <property type="entry name" value="GGT_bact"/>
</dbReference>
<dbReference type="RefSeq" id="WP_136839321.1">
    <property type="nucleotide sequence ID" value="NZ_SWBR01000001.1"/>
</dbReference>
<evidence type="ECO:0000256" key="4">
    <source>
        <dbReference type="ARBA" id="ARBA00022679"/>
    </source>
</evidence>
<dbReference type="PRINTS" id="PR01210">
    <property type="entry name" value="GGTRANSPTASE"/>
</dbReference>
<dbReference type="InterPro" id="IPR055262">
    <property type="entry name" value="GGT_CS"/>
</dbReference>
<dbReference type="InterPro" id="IPR000101">
    <property type="entry name" value="GGT_peptidase"/>
</dbReference>
<feature type="binding site" evidence="10">
    <location>
        <begin position="454"/>
        <end position="455"/>
    </location>
    <ligand>
        <name>L-glutamate</name>
        <dbReference type="ChEBI" id="CHEBI:29985"/>
    </ligand>
</feature>
<keyword evidence="4 11" id="KW-0808">Transferase</keyword>
<accession>A0A4U1CXP9</accession>
<dbReference type="PROSITE" id="PS51257">
    <property type="entry name" value="PROKAR_LIPOPROTEIN"/>
    <property type="match status" value="1"/>
</dbReference>
<dbReference type="GO" id="GO:0036374">
    <property type="term" value="F:glutathione hydrolase activity"/>
    <property type="evidence" value="ECO:0007669"/>
    <property type="project" value="UniProtKB-UniRule"/>
</dbReference>
<dbReference type="OrthoDB" id="9781342at2"/>
<dbReference type="EC" id="2.3.2.2" evidence="11"/>
<keyword evidence="6 11" id="KW-0865">Zymogen</keyword>
<feature type="binding site" evidence="10">
    <location>
        <position position="476"/>
    </location>
    <ligand>
        <name>L-glutamate</name>
        <dbReference type="ChEBI" id="CHEBI:29985"/>
    </ligand>
</feature>
<feature type="binding site" evidence="10">
    <location>
        <position position="108"/>
    </location>
    <ligand>
        <name>L-glutamate</name>
        <dbReference type="ChEBI" id="CHEBI:29985"/>
    </ligand>
</feature>
<sequence length="572" mass="61450">MQRIIKGKSYYASLASILLASSVFLSCVGNHLGKNNSGEFRNGMVVSANALASEVGIEILKKGGNAVDAAVAVQFALAVVYPNAGNIGGGGFMVYRSAKGETNTLDFREKASAAALRDMYLDASGNPIVEKSLYGQLAAGVPGSVAGMEEAHQKYGKLKWEDLIEPAIHLARDGFKLTARQANELNGLKTRFTKLNPLGTALIKDVKWVEGDVLIQTELANTLKLIAQEGRKGFYEGPVADFIVAEMQRGGGIITKQDLTAYKAIWRKPINGKYRGYDVVTMPPPSSGGIALIQLLKSVESYPLTRWGFNSDSTVQVMIEAERRVYADRAAHLGDPDFYPVPAQKLIEDSYIKQRMSSFNWQTASTSASVSAGEIAPTEHEETTHFSIVDRDGNAVAITTTLNGSYGAGVVVKGAGFLLNNEMDDFSVKPGAPNMYGLVGGEANAIAPGKRMLSSMTPAILSKDGELFMVVGTPGGSTIITSVFQTILNVVDFNMSMQSAVSAKKFHHQWLPDEVAVEDKALDSLTTVKLKSKGYKLVPRGAIGRVDAILKTKWGYYQGGADPRGDDKAVGW</sequence>
<proteinExistence type="inferred from homology"/>
<evidence type="ECO:0000256" key="10">
    <source>
        <dbReference type="PIRSR" id="PIRSR600101-2"/>
    </source>
</evidence>
<evidence type="ECO:0000256" key="7">
    <source>
        <dbReference type="ARBA" id="ARBA00023315"/>
    </source>
</evidence>
<evidence type="ECO:0000256" key="6">
    <source>
        <dbReference type="ARBA" id="ARBA00023145"/>
    </source>
</evidence>
<gene>
    <name evidence="13" type="primary">ggt</name>
    <name evidence="13" type="ORF">FA048_06230</name>
</gene>
<comment type="pathway">
    <text evidence="11">Sulfur metabolism; glutathione metabolism.</text>
</comment>
<dbReference type="Pfam" id="PF01019">
    <property type="entry name" value="G_glu_transpept"/>
    <property type="match status" value="1"/>
</dbReference>
<dbReference type="InterPro" id="IPR029055">
    <property type="entry name" value="Ntn_hydrolases_N"/>
</dbReference>
<dbReference type="Proteomes" id="UP000309488">
    <property type="component" value="Unassembled WGS sequence"/>
</dbReference>
<comment type="catalytic activity">
    <reaction evidence="1 11">
        <text>an S-substituted glutathione + H2O = an S-substituted L-cysteinylglycine + L-glutamate</text>
        <dbReference type="Rhea" id="RHEA:59468"/>
        <dbReference type="ChEBI" id="CHEBI:15377"/>
        <dbReference type="ChEBI" id="CHEBI:29985"/>
        <dbReference type="ChEBI" id="CHEBI:90779"/>
        <dbReference type="ChEBI" id="CHEBI:143103"/>
        <dbReference type="EC" id="3.4.19.13"/>
    </reaction>
</comment>
<evidence type="ECO:0000256" key="9">
    <source>
        <dbReference type="PIRSR" id="PIRSR600101-1"/>
    </source>
</evidence>
<evidence type="ECO:0000256" key="8">
    <source>
        <dbReference type="ARBA" id="ARBA00047417"/>
    </source>
</evidence>
<evidence type="ECO:0000256" key="11">
    <source>
        <dbReference type="RuleBase" id="RU368036"/>
    </source>
</evidence>
<dbReference type="GO" id="GO:0006750">
    <property type="term" value="P:glutathione biosynthetic process"/>
    <property type="evidence" value="ECO:0007669"/>
    <property type="project" value="UniProtKB-KW"/>
</dbReference>
<evidence type="ECO:0000256" key="2">
    <source>
        <dbReference type="ARBA" id="ARBA00001089"/>
    </source>
</evidence>
<comment type="catalytic activity">
    <reaction evidence="2 11">
        <text>glutathione + H2O = L-cysteinylglycine + L-glutamate</text>
        <dbReference type="Rhea" id="RHEA:28807"/>
        <dbReference type="ChEBI" id="CHEBI:15377"/>
        <dbReference type="ChEBI" id="CHEBI:29985"/>
        <dbReference type="ChEBI" id="CHEBI:57925"/>
        <dbReference type="ChEBI" id="CHEBI:61694"/>
        <dbReference type="EC" id="3.4.19.13"/>
    </reaction>
</comment>
<evidence type="ECO:0000256" key="3">
    <source>
        <dbReference type="ARBA" id="ARBA00009381"/>
    </source>
</evidence>
<dbReference type="EC" id="3.4.19.13" evidence="11"/>
<dbReference type="Gene3D" id="3.60.20.40">
    <property type="match status" value="1"/>
</dbReference>
<feature type="chain" id="PRO_5020879285" description="Glutathione hydrolase proenzyme" evidence="12">
    <location>
        <begin position="26"/>
        <end position="572"/>
    </location>
</feature>
<comment type="subunit">
    <text evidence="11">This enzyme consists of two polypeptide chains, which are synthesized in precursor form from a single polypeptide.</text>
</comment>
<evidence type="ECO:0000256" key="5">
    <source>
        <dbReference type="ARBA" id="ARBA00022801"/>
    </source>
</evidence>
<comment type="catalytic activity">
    <reaction evidence="8 11">
        <text>an N-terminal (5-L-glutamyl)-[peptide] + an alpha-amino acid = 5-L-glutamyl amino acid + an N-terminal L-alpha-aminoacyl-[peptide]</text>
        <dbReference type="Rhea" id="RHEA:23904"/>
        <dbReference type="Rhea" id="RHEA-COMP:9780"/>
        <dbReference type="Rhea" id="RHEA-COMP:9795"/>
        <dbReference type="ChEBI" id="CHEBI:77644"/>
        <dbReference type="ChEBI" id="CHEBI:78597"/>
        <dbReference type="ChEBI" id="CHEBI:78599"/>
        <dbReference type="ChEBI" id="CHEBI:78608"/>
        <dbReference type="EC" id="2.3.2.2"/>
    </reaction>
</comment>
<comment type="caution">
    <text evidence="13">The sequence shown here is derived from an EMBL/GenBank/DDBJ whole genome shotgun (WGS) entry which is preliminary data.</text>
</comment>
<dbReference type="AlphaFoldDB" id="A0A4U1CXP9"/>
<feature type="binding site" evidence="10">
    <location>
        <begin position="401"/>
        <end position="403"/>
    </location>
    <ligand>
        <name>L-glutamate</name>
        <dbReference type="ChEBI" id="CHEBI:29985"/>
    </ligand>
</feature>
<comment type="similarity">
    <text evidence="3 11">Belongs to the gamma-glutamyltransferase family.</text>
</comment>
<dbReference type="InterPro" id="IPR043137">
    <property type="entry name" value="GGT_ssub_C"/>
</dbReference>
<protein>
    <recommendedName>
        <fullName evidence="11">Glutathione hydrolase proenzyme</fullName>
        <ecNumber evidence="11">2.3.2.2</ecNumber>
        <ecNumber evidence="11">3.4.19.13</ecNumber>
    </recommendedName>
    <component>
        <recommendedName>
            <fullName evidence="11">Glutathione hydrolase large chain</fullName>
        </recommendedName>
    </component>
    <component>
        <recommendedName>
            <fullName evidence="11">Glutathione hydrolase small chain</fullName>
        </recommendedName>
    </component>
</protein>
<feature type="signal peptide" evidence="12">
    <location>
        <begin position="1"/>
        <end position="25"/>
    </location>
</feature>
<keyword evidence="14" id="KW-1185">Reference proteome</keyword>
<dbReference type="GO" id="GO:0103068">
    <property type="term" value="F:leukotriene C4 gamma-glutamyl transferase activity"/>
    <property type="evidence" value="ECO:0007669"/>
    <property type="project" value="UniProtKB-EC"/>
</dbReference>
<dbReference type="UniPathway" id="UPA00204"/>
<evidence type="ECO:0000256" key="12">
    <source>
        <dbReference type="SAM" id="SignalP"/>
    </source>
</evidence>
<dbReference type="InterPro" id="IPR043138">
    <property type="entry name" value="GGT_lsub"/>
</dbReference>
<reference evidence="13 14" key="1">
    <citation type="submission" date="2019-04" db="EMBL/GenBank/DDBJ databases">
        <title>Pedobacter sp. RP-3-22 sp. nov., isolated from Arctic soil.</title>
        <authorList>
            <person name="Dahal R.H."/>
            <person name="Kim D.-U."/>
        </authorList>
    </citation>
    <scope>NUCLEOTIDE SEQUENCE [LARGE SCALE GENOMIC DNA]</scope>
    <source>
        <strain evidence="13 14">RP-3-22</strain>
    </source>
</reference>
<evidence type="ECO:0000313" key="13">
    <source>
        <dbReference type="EMBL" id="TKC13200.1"/>
    </source>
</evidence>
<name>A0A4U1CXP9_9SPHI</name>
<feature type="active site" description="Nucleophile" evidence="9">
    <location>
        <position position="383"/>
    </location>
</feature>
<evidence type="ECO:0000313" key="14">
    <source>
        <dbReference type="Proteomes" id="UP000309488"/>
    </source>
</evidence>
<keyword evidence="12" id="KW-0732">Signal</keyword>
<keyword evidence="7 11" id="KW-0012">Acyltransferase</keyword>
<feature type="binding site" evidence="10">
    <location>
        <position position="425"/>
    </location>
    <ligand>
        <name>L-glutamate</name>
        <dbReference type="ChEBI" id="CHEBI:29985"/>
    </ligand>
</feature>
<evidence type="ECO:0000256" key="1">
    <source>
        <dbReference type="ARBA" id="ARBA00001049"/>
    </source>
</evidence>
<keyword evidence="5 11" id="KW-0378">Hydrolase</keyword>
<dbReference type="GO" id="GO:0006751">
    <property type="term" value="P:glutathione catabolic process"/>
    <property type="evidence" value="ECO:0007669"/>
    <property type="project" value="UniProtKB-UniRule"/>
</dbReference>
<dbReference type="Gene3D" id="1.10.246.130">
    <property type="match status" value="1"/>
</dbReference>
<dbReference type="PANTHER" id="PTHR43199:SF1">
    <property type="entry name" value="GLUTATHIONE HYDROLASE PROENZYME"/>
    <property type="match status" value="1"/>
</dbReference>
<dbReference type="PROSITE" id="PS00462">
    <property type="entry name" value="G_GLU_TRANSPEPTIDASE"/>
    <property type="match status" value="1"/>
</dbReference>